<evidence type="ECO:0000256" key="2">
    <source>
        <dbReference type="ARBA" id="ARBA00006706"/>
    </source>
</evidence>
<evidence type="ECO:0000256" key="8">
    <source>
        <dbReference type="ARBA" id="ARBA00023229"/>
    </source>
</evidence>
<proteinExistence type="inferred from homology"/>
<dbReference type="GO" id="GO:0016114">
    <property type="term" value="P:terpenoid biosynthetic process"/>
    <property type="evidence" value="ECO:0007669"/>
    <property type="project" value="UniProtKB-ARBA"/>
</dbReference>
<dbReference type="Pfam" id="PF00348">
    <property type="entry name" value="polyprenyl_synt"/>
    <property type="match status" value="1"/>
</dbReference>
<dbReference type="CDD" id="cd00685">
    <property type="entry name" value="Trans_IPPS_HT"/>
    <property type="match status" value="1"/>
</dbReference>
<evidence type="ECO:0000256" key="7">
    <source>
        <dbReference type="ARBA" id="ARBA00022842"/>
    </source>
</evidence>
<sequence length="301" mass="32256">MISARLQTFEKKYVPQINQCLDTELTGAANQPLLNQAMQYSVDAGGKRLRPLLTLAVVEALGQTVTPGQLQVACAVELIHTYSLIHDDLPAMDNDDLRRGKPTNHKQFGEDIAILAGDGLQTLAFEWLADAPIPAAMRIVLVKQLAVAAGPRGMVAGQVEDVSTTGTKISMLRLQALHRRKTGSLIAYAVVAGGVLAGANAAQQQLLQQYGAAFGLAFQIYDDILDETASASELGKTPGKDDAEGKNTYPRLVGMDAAKKALTDSVQVAKRSCQQLAHLDVDVTVLEALLSYFDGSQEEQK</sequence>
<protein>
    <recommendedName>
        <fullName evidence="4">Farnesyl diphosphate synthase</fullName>
        <ecNumber evidence="3">2.5.1.10</ecNumber>
    </recommendedName>
    <alternativeName>
        <fullName evidence="10">(2E,6E)-farnesyl diphosphate synthase</fullName>
    </alternativeName>
    <alternativeName>
        <fullName evidence="9">Geranyltranstransferase</fullName>
    </alternativeName>
</protein>
<dbReference type="EMBL" id="BJUD01000004">
    <property type="protein sequence ID" value="GEK28075.1"/>
    <property type="molecule type" value="Genomic_DNA"/>
</dbReference>
<dbReference type="AlphaFoldDB" id="A0A0R2L565"/>
<dbReference type="STRING" id="348151.IV55_GL000751"/>
<dbReference type="PATRIC" id="fig|348151.3.peg.771"/>
<evidence type="ECO:0000313" key="16">
    <source>
        <dbReference type="Proteomes" id="UP000321429"/>
    </source>
</evidence>
<dbReference type="Gene3D" id="1.10.600.10">
    <property type="entry name" value="Farnesyl Diphosphate Synthase"/>
    <property type="match status" value="1"/>
</dbReference>
<evidence type="ECO:0000256" key="9">
    <source>
        <dbReference type="ARBA" id="ARBA00032380"/>
    </source>
</evidence>
<evidence type="ECO:0000313" key="14">
    <source>
        <dbReference type="EMBL" id="KRN96879.1"/>
    </source>
</evidence>
<organism evidence="14 15">
    <name type="scientific">Furfurilactobacillus siliginis</name>
    <dbReference type="NCBI Taxonomy" id="348151"/>
    <lineage>
        <taxon>Bacteria</taxon>
        <taxon>Bacillati</taxon>
        <taxon>Bacillota</taxon>
        <taxon>Bacilli</taxon>
        <taxon>Lactobacillales</taxon>
        <taxon>Lactobacillaceae</taxon>
        <taxon>Furfurilactobacillus</taxon>
    </lineage>
</organism>
<dbReference type="InterPro" id="IPR000092">
    <property type="entry name" value="Polyprenyl_synt"/>
</dbReference>
<keyword evidence="6" id="KW-0479">Metal-binding</keyword>
<name>A0A0R2L565_9LACO</name>
<evidence type="ECO:0000313" key="13">
    <source>
        <dbReference type="EMBL" id="GEK28075.1"/>
    </source>
</evidence>
<dbReference type="Proteomes" id="UP000321429">
    <property type="component" value="Unassembled WGS sequence"/>
</dbReference>
<dbReference type="PANTHER" id="PTHR43281">
    <property type="entry name" value="FARNESYL DIPHOSPHATE SYNTHASE"/>
    <property type="match status" value="1"/>
</dbReference>
<dbReference type="RefSeq" id="WP_057808712.1">
    <property type="nucleotide sequence ID" value="NZ_BJUD01000004.1"/>
</dbReference>
<evidence type="ECO:0000313" key="15">
    <source>
        <dbReference type="Proteomes" id="UP000051139"/>
    </source>
</evidence>
<evidence type="ECO:0000256" key="6">
    <source>
        <dbReference type="ARBA" id="ARBA00022723"/>
    </source>
</evidence>
<accession>A0A0R2L565</accession>
<dbReference type="PANTHER" id="PTHR43281:SF1">
    <property type="entry name" value="FARNESYL DIPHOSPHATE SYNTHASE"/>
    <property type="match status" value="1"/>
</dbReference>
<keyword evidence="8" id="KW-0414">Isoprene biosynthesis</keyword>
<reference evidence="13 16" key="2">
    <citation type="submission" date="2019-07" db="EMBL/GenBank/DDBJ databases">
        <title>Whole genome shotgun sequence of Lactobacillus siliginis NBRC 101315.</title>
        <authorList>
            <person name="Hosoyama A."/>
            <person name="Uohara A."/>
            <person name="Ohji S."/>
            <person name="Ichikawa N."/>
        </authorList>
    </citation>
    <scope>NUCLEOTIDE SEQUENCE [LARGE SCALE GENOMIC DNA]</scope>
    <source>
        <strain evidence="13 16">NBRC 101315</strain>
    </source>
</reference>
<keyword evidence="5 12" id="KW-0808">Transferase</keyword>
<dbReference type="OrthoDB" id="9805316at2"/>
<evidence type="ECO:0000256" key="12">
    <source>
        <dbReference type="RuleBase" id="RU004466"/>
    </source>
</evidence>
<dbReference type="Proteomes" id="UP000051139">
    <property type="component" value="Unassembled WGS sequence"/>
</dbReference>
<reference evidence="14 15" key="1">
    <citation type="journal article" date="2015" name="Genome Announc.">
        <title>Expanding the biotechnology potential of lactobacilli through comparative genomics of 213 strains and associated genera.</title>
        <authorList>
            <person name="Sun Z."/>
            <person name="Harris H.M."/>
            <person name="McCann A."/>
            <person name="Guo C."/>
            <person name="Argimon S."/>
            <person name="Zhang W."/>
            <person name="Yang X."/>
            <person name="Jeffery I.B."/>
            <person name="Cooney J.C."/>
            <person name="Kagawa T.F."/>
            <person name="Liu W."/>
            <person name="Song Y."/>
            <person name="Salvetti E."/>
            <person name="Wrobel A."/>
            <person name="Rasinkangas P."/>
            <person name="Parkhill J."/>
            <person name="Rea M.C."/>
            <person name="O'Sullivan O."/>
            <person name="Ritari J."/>
            <person name="Douillard F.P."/>
            <person name="Paul Ross R."/>
            <person name="Yang R."/>
            <person name="Briner A.E."/>
            <person name="Felis G.E."/>
            <person name="de Vos W.M."/>
            <person name="Barrangou R."/>
            <person name="Klaenhammer T.R."/>
            <person name="Caufield P.W."/>
            <person name="Cui Y."/>
            <person name="Zhang H."/>
            <person name="O'Toole P.W."/>
        </authorList>
    </citation>
    <scope>NUCLEOTIDE SEQUENCE [LARGE SCALE GENOMIC DNA]</scope>
    <source>
        <strain evidence="14 15">DSM 22696</strain>
    </source>
</reference>
<comment type="cofactor">
    <cofactor evidence="1">
        <name>Mg(2+)</name>
        <dbReference type="ChEBI" id="CHEBI:18420"/>
    </cofactor>
</comment>
<comment type="catalytic activity">
    <reaction evidence="11">
        <text>isopentenyl diphosphate + (2E)-geranyl diphosphate = (2E,6E)-farnesyl diphosphate + diphosphate</text>
        <dbReference type="Rhea" id="RHEA:19361"/>
        <dbReference type="ChEBI" id="CHEBI:33019"/>
        <dbReference type="ChEBI" id="CHEBI:58057"/>
        <dbReference type="ChEBI" id="CHEBI:128769"/>
        <dbReference type="ChEBI" id="CHEBI:175763"/>
        <dbReference type="EC" id="2.5.1.10"/>
    </reaction>
</comment>
<evidence type="ECO:0000256" key="4">
    <source>
        <dbReference type="ARBA" id="ARBA00015100"/>
    </source>
</evidence>
<dbReference type="InterPro" id="IPR053378">
    <property type="entry name" value="Prenyl_diphosphate_synthase"/>
</dbReference>
<evidence type="ECO:0000256" key="1">
    <source>
        <dbReference type="ARBA" id="ARBA00001946"/>
    </source>
</evidence>
<keyword evidence="15" id="KW-1185">Reference proteome</keyword>
<dbReference type="NCBIfam" id="NF045485">
    <property type="entry name" value="FPPsyn"/>
    <property type="match status" value="1"/>
</dbReference>
<evidence type="ECO:0000256" key="5">
    <source>
        <dbReference type="ARBA" id="ARBA00022679"/>
    </source>
</evidence>
<dbReference type="EMBL" id="JQCB01000002">
    <property type="protein sequence ID" value="KRN96879.1"/>
    <property type="molecule type" value="Genomic_DNA"/>
</dbReference>
<keyword evidence="7" id="KW-0460">Magnesium</keyword>
<evidence type="ECO:0000256" key="10">
    <source>
        <dbReference type="ARBA" id="ARBA00032873"/>
    </source>
</evidence>
<dbReference type="SFLD" id="SFLDG01017">
    <property type="entry name" value="Polyprenyl_Transferase_Like"/>
    <property type="match status" value="1"/>
</dbReference>
<dbReference type="InterPro" id="IPR008949">
    <property type="entry name" value="Isoprenoid_synthase_dom_sf"/>
</dbReference>
<comment type="similarity">
    <text evidence="2 12">Belongs to the FPP/GGPP synthase family.</text>
</comment>
<evidence type="ECO:0000256" key="11">
    <source>
        <dbReference type="ARBA" id="ARBA00049399"/>
    </source>
</evidence>
<dbReference type="GO" id="GO:0004337">
    <property type="term" value="F:(2E,6E)-farnesyl diphosphate synthase activity"/>
    <property type="evidence" value="ECO:0007669"/>
    <property type="project" value="UniProtKB-EC"/>
</dbReference>
<dbReference type="PROSITE" id="PS00723">
    <property type="entry name" value="POLYPRENYL_SYNTHASE_1"/>
    <property type="match status" value="1"/>
</dbReference>
<dbReference type="PROSITE" id="PS00444">
    <property type="entry name" value="POLYPRENYL_SYNTHASE_2"/>
    <property type="match status" value="1"/>
</dbReference>
<dbReference type="GO" id="GO:0046872">
    <property type="term" value="F:metal ion binding"/>
    <property type="evidence" value="ECO:0007669"/>
    <property type="project" value="UniProtKB-KW"/>
</dbReference>
<comment type="caution">
    <text evidence="14">The sequence shown here is derived from an EMBL/GenBank/DDBJ whole genome shotgun (WGS) entry which is preliminary data.</text>
</comment>
<dbReference type="FunFam" id="1.10.600.10:FF:000001">
    <property type="entry name" value="Geranylgeranyl diphosphate synthase"/>
    <property type="match status" value="1"/>
</dbReference>
<dbReference type="InterPro" id="IPR033749">
    <property type="entry name" value="Polyprenyl_synt_CS"/>
</dbReference>
<dbReference type="GO" id="GO:0005737">
    <property type="term" value="C:cytoplasm"/>
    <property type="evidence" value="ECO:0007669"/>
    <property type="project" value="UniProtKB-ARBA"/>
</dbReference>
<evidence type="ECO:0000256" key="3">
    <source>
        <dbReference type="ARBA" id="ARBA00012439"/>
    </source>
</evidence>
<gene>
    <name evidence="14" type="ORF">IV55_GL000751</name>
    <name evidence="13" type="ORF">LSI01_03860</name>
</gene>
<dbReference type="EC" id="2.5.1.10" evidence="3"/>
<dbReference type="SFLD" id="SFLDS00005">
    <property type="entry name" value="Isoprenoid_Synthase_Type_I"/>
    <property type="match status" value="1"/>
</dbReference>
<dbReference type="SUPFAM" id="SSF48576">
    <property type="entry name" value="Terpenoid synthases"/>
    <property type="match status" value="1"/>
</dbReference>